<proteinExistence type="predicted"/>
<name>L7FNH0_ENTIV</name>
<dbReference type="GeneID" id="14890768"/>
<dbReference type="AlphaFoldDB" id="L7FNH0"/>
<dbReference type="EMBL" id="KB206446">
    <property type="protein sequence ID" value="ELP91785.1"/>
    <property type="molecule type" value="Genomic_DNA"/>
</dbReference>
<accession>L7FNH0</accession>
<gene>
    <name evidence="1" type="ORF">EIN_231750</name>
</gene>
<sequence>MPVVKDLMKLFCEKYKKQAKSEHWQIQNRVNEIVGGLHMCAKAIAHKENLLNGNSMNRLLSLSFKTPFTFGTNSETGSGSDCSKRSYQHLREEESMSKLAEEIAKREAAEKALSEIIIKNVDLEALV</sequence>
<protein>
    <submittedName>
        <fullName evidence="1">Uncharacterized protein</fullName>
    </submittedName>
</protein>
<dbReference type="RefSeq" id="XP_004258556.1">
    <property type="nucleotide sequence ID" value="XM_004258508.1"/>
</dbReference>
<evidence type="ECO:0000313" key="1">
    <source>
        <dbReference type="EMBL" id="ELP91785.1"/>
    </source>
</evidence>
<dbReference type="OrthoDB" id="6108017at2759"/>
<dbReference type="KEGG" id="eiv:EIN_231750"/>
<dbReference type="Proteomes" id="UP000014680">
    <property type="component" value="Unassembled WGS sequence"/>
</dbReference>
<keyword evidence="2" id="KW-1185">Reference proteome</keyword>
<dbReference type="VEuPathDB" id="AmoebaDB:EIN_231750"/>
<reference evidence="1 2" key="1">
    <citation type="submission" date="2012-10" db="EMBL/GenBank/DDBJ databases">
        <authorList>
            <person name="Zafar N."/>
            <person name="Inman J."/>
            <person name="Hall N."/>
            <person name="Lorenzi H."/>
            <person name="Caler E."/>
        </authorList>
    </citation>
    <scope>NUCLEOTIDE SEQUENCE [LARGE SCALE GENOMIC DNA]</scope>
    <source>
        <strain evidence="1 2">IP1</strain>
    </source>
</reference>
<evidence type="ECO:0000313" key="2">
    <source>
        <dbReference type="Proteomes" id="UP000014680"/>
    </source>
</evidence>
<organism evidence="1 2">
    <name type="scientific">Entamoeba invadens IP1</name>
    <dbReference type="NCBI Taxonomy" id="370355"/>
    <lineage>
        <taxon>Eukaryota</taxon>
        <taxon>Amoebozoa</taxon>
        <taxon>Evosea</taxon>
        <taxon>Archamoebae</taxon>
        <taxon>Mastigamoebida</taxon>
        <taxon>Entamoebidae</taxon>
        <taxon>Entamoeba</taxon>
    </lineage>
</organism>